<evidence type="ECO:0000313" key="3">
    <source>
        <dbReference type="Proteomes" id="UP001138997"/>
    </source>
</evidence>
<proteinExistence type="predicted"/>
<gene>
    <name evidence="2" type="ORF">LR394_05975</name>
</gene>
<evidence type="ECO:0000313" key="2">
    <source>
        <dbReference type="EMBL" id="MCD5310434.1"/>
    </source>
</evidence>
<accession>A0A9X1SSC2</accession>
<protein>
    <recommendedName>
        <fullName evidence="4">Zinc ribbon domain-containing protein</fullName>
    </recommendedName>
</protein>
<reference evidence="2" key="1">
    <citation type="submission" date="2021-11" db="EMBL/GenBank/DDBJ databases">
        <title>Streptomyces corallinus and Kineosporia corallina sp. nov., two new coral-derived marine actinobacteria.</title>
        <authorList>
            <person name="Buangrab K."/>
            <person name="Sutthacheep M."/>
            <person name="Yeemin T."/>
            <person name="Harunari E."/>
            <person name="Igarashi Y."/>
            <person name="Sripreechasak P."/>
            <person name="Kanchanasin P."/>
            <person name="Tanasupawat S."/>
            <person name="Phongsopitanun W."/>
        </authorList>
    </citation>
    <scope>NUCLEOTIDE SEQUENCE</scope>
    <source>
        <strain evidence="2">JCM 31032</strain>
    </source>
</reference>
<name>A0A9X1SSC2_9ACTN</name>
<evidence type="ECO:0008006" key="4">
    <source>
        <dbReference type="Google" id="ProtNLM"/>
    </source>
</evidence>
<feature type="transmembrane region" description="Helical" evidence="1">
    <location>
        <begin position="76"/>
        <end position="96"/>
    </location>
</feature>
<evidence type="ECO:0000256" key="1">
    <source>
        <dbReference type="SAM" id="Phobius"/>
    </source>
</evidence>
<dbReference type="InterPro" id="IPR057561">
    <property type="entry name" value="NADase_transloc"/>
</dbReference>
<keyword evidence="1" id="KW-0472">Membrane</keyword>
<organism evidence="2 3">
    <name type="scientific">Kineosporia babensis</name>
    <dbReference type="NCBI Taxonomy" id="499548"/>
    <lineage>
        <taxon>Bacteria</taxon>
        <taxon>Bacillati</taxon>
        <taxon>Actinomycetota</taxon>
        <taxon>Actinomycetes</taxon>
        <taxon>Kineosporiales</taxon>
        <taxon>Kineosporiaceae</taxon>
        <taxon>Kineosporia</taxon>
    </lineage>
</organism>
<dbReference type="NCBIfam" id="NF047619">
    <property type="entry name" value="NADase_discoid"/>
    <property type="match status" value="1"/>
</dbReference>
<dbReference type="RefSeq" id="WP_231439366.1">
    <property type="nucleotide sequence ID" value="NZ_JAJOMB010000003.1"/>
</dbReference>
<dbReference type="Proteomes" id="UP001138997">
    <property type="component" value="Unassembled WGS sequence"/>
</dbReference>
<comment type="caution">
    <text evidence="2">The sequence shown here is derived from an EMBL/GenBank/DDBJ whole genome shotgun (WGS) entry which is preliminary data.</text>
</comment>
<sequence>MSSTEAAAPDLETAPPVCPGCHTVNEQERRLCKRCGAWLIEPPAARSAVHVPLRKRFQAWLFGTAEYGNGFGRGALIAWIAVVVVPLAVLAGLMVTKKIEPIRGSKDQLGHMRGSHPVDASAALGKKGSSTAVLAIDDYRNTAWQATWGGQPKTLTIRFSDKPDLREIGFQNGYLGNDPTVTRPKKVILKVKGKPHGQTIELRDRPGLQRSYVYLEAASEFEIVVAEVWQPSNEVQVAIGALSFWERP</sequence>
<keyword evidence="1" id="KW-1133">Transmembrane helix</keyword>
<dbReference type="AlphaFoldDB" id="A0A9X1SSC2"/>
<dbReference type="EMBL" id="JAJOMB010000003">
    <property type="protein sequence ID" value="MCD5310434.1"/>
    <property type="molecule type" value="Genomic_DNA"/>
</dbReference>
<keyword evidence="1" id="KW-0812">Transmembrane</keyword>
<keyword evidence="3" id="KW-1185">Reference proteome</keyword>